<reference evidence="2 3" key="1">
    <citation type="submission" date="2018-07" db="EMBL/GenBank/DDBJ databases">
        <title>Genomic Encyclopedia of Type Strains, Phase IV (KMG-IV): sequencing the most valuable type-strain genomes for metagenomic binning, comparative biology and taxonomic classification.</title>
        <authorList>
            <person name="Goeker M."/>
        </authorList>
    </citation>
    <scope>NUCLEOTIDE SEQUENCE [LARGE SCALE GENOMIC DNA]</scope>
    <source>
        <strain evidence="2 3">DSM 16500</strain>
    </source>
</reference>
<dbReference type="Pfam" id="PF05137">
    <property type="entry name" value="PilN"/>
    <property type="match status" value="1"/>
</dbReference>
<keyword evidence="1" id="KW-0472">Membrane</keyword>
<gene>
    <name evidence="2" type="ORF">C8D86_10269</name>
</gene>
<dbReference type="PANTHER" id="PTHR40278:SF1">
    <property type="entry name" value="DNA UTILIZATION PROTEIN HOFN"/>
    <property type="match status" value="1"/>
</dbReference>
<dbReference type="InterPro" id="IPR052534">
    <property type="entry name" value="Extracell_DNA_Util/SecSys_Comp"/>
</dbReference>
<dbReference type="RefSeq" id="WP_114833447.1">
    <property type="nucleotide sequence ID" value="NZ_LR699114.1"/>
</dbReference>
<evidence type="ECO:0000313" key="2">
    <source>
        <dbReference type="EMBL" id="RDI48641.1"/>
    </source>
</evidence>
<comment type="caution">
    <text evidence="2">The sequence shown here is derived from an EMBL/GenBank/DDBJ whole genome shotgun (WGS) entry which is preliminary data.</text>
</comment>
<dbReference type="AlphaFoldDB" id="A0A370GYG5"/>
<proteinExistence type="predicted"/>
<keyword evidence="1" id="KW-0812">Transmembrane</keyword>
<dbReference type="PANTHER" id="PTHR40278">
    <property type="entry name" value="DNA UTILIZATION PROTEIN HOFN"/>
    <property type="match status" value="1"/>
</dbReference>
<protein>
    <submittedName>
        <fullName evidence="2">Uncharacterized protein</fullName>
    </submittedName>
</protein>
<feature type="transmembrane region" description="Helical" evidence="1">
    <location>
        <begin position="24"/>
        <end position="43"/>
    </location>
</feature>
<sequence length="177" mass="20520">MVAINLLPWREKARIYRAVTIRKMLVASVGFALLVVFMLHLAASRLETNKRNQLIQLESALARYPAMQDNIKHKKSMAAVQERETNDPRQQIARQLLMELGRQTGTSVCFSEIVRANQNITFSGYARTASDLTQFLKNWHAAYLFSEIKIEQLEYDSAFHSIRFRFQAKQENLLKDE</sequence>
<dbReference type="Proteomes" id="UP000254720">
    <property type="component" value="Unassembled WGS sequence"/>
</dbReference>
<keyword evidence="3" id="KW-1185">Reference proteome</keyword>
<evidence type="ECO:0000256" key="1">
    <source>
        <dbReference type="SAM" id="Phobius"/>
    </source>
</evidence>
<dbReference type="OrthoDB" id="5296173at2"/>
<dbReference type="EMBL" id="QQAX01000002">
    <property type="protein sequence ID" value="RDI48641.1"/>
    <property type="molecule type" value="Genomic_DNA"/>
</dbReference>
<organism evidence="2 3">
    <name type="scientific">Aquicella lusitana</name>
    <dbReference type="NCBI Taxonomy" id="254246"/>
    <lineage>
        <taxon>Bacteria</taxon>
        <taxon>Pseudomonadati</taxon>
        <taxon>Pseudomonadota</taxon>
        <taxon>Gammaproteobacteria</taxon>
        <taxon>Legionellales</taxon>
        <taxon>Coxiellaceae</taxon>
        <taxon>Aquicella</taxon>
    </lineage>
</organism>
<name>A0A370GYG5_9COXI</name>
<evidence type="ECO:0000313" key="3">
    <source>
        <dbReference type="Proteomes" id="UP000254720"/>
    </source>
</evidence>
<keyword evidence="1" id="KW-1133">Transmembrane helix</keyword>
<dbReference type="InterPro" id="IPR007813">
    <property type="entry name" value="PilN"/>
</dbReference>
<accession>A0A370GYG5</accession>